<organism evidence="1 2">
    <name type="scientific">Trichinella pseudospiralis</name>
    <name type="common">Parasitic roundworm</name>
    <dbReference type="NCBI Taxonomy" id="6337"/>
    <lineage>
        <taxon>Eukaryota</taxon>
        <taxon>Metazoa</taxon>
        <taxon>Ecdysozoa</taxon>
        <taxon>Nematoda</taxon>
        <taxon>Enoplea</taxon>
        <taxon>Dorylaimia</taxon>
        <taxon>Trichinellida</taxon>
        <taxon>Trichinellidae</taxon>
        <taxon>Trichinella</taxon>
    </lineage>
</organism>
<proteinExistence type="predicted"/>
<evidence type="ECO:0000313" key="2">
    <source>
        <dbReference type="Proteomes" id="UP000054632"/>
    </source>
</evidence>
<protein>
    <submittedName>
        <fullName evidence="1">Uncharacterized protein</fullName>
    </submittedName>
</protein>
<dbReference type="Proteomes" id="UP000054632">
    <property type="component" value="Unassembled WGS sequence"/>
</dbReference>
<dbReference type="EMBL" id="JYDR01000635">
    <property type="protein sequence ID" value="KRY64127.1"/>
    <property type="molecule type" value="Genomic_DNA"/>
</dbReference>
<reference evidence="1 2" key="1">
    <citation type="submission" date="2015-01" db="EMBL/GenBank/DDBJ databases">
        <title>Evolution of Trichinella species and genotypes.</title>
        <authorList>
            <person name="Korhonen P.K."/>
            <person name="Edoardo P."/>
            <person name="Giuseppe L.R."/>
            <person name="Gasser R.B."/>
        </authorList>
    </citation>
    <scope>NUCLEOTIDE SEQUENCE [LARGE SCALE GENOMIC DNA]</scope>
    <source>
        <strain evidence="1">ISS13</strain>
    </source>
</reference>
<comment type="caution">
    <text evidence="1">The sequence shown here is derived from an EMBL/GenBank/DDBJ whole genome shotgun (WGS) entry which is preliminary data.</text>
</comment>
<dbReference type="AlphaFoldDB" id="A0A0V1DRD8"/>
<gene>
    <name evidence="1" type="ORF">T4A_5661</name>
</gene>
<sequence length="34" mass="4037">MISMRKPKYSLETERMSLKSITRSILYIPALCYL</sequence>
<evidence type="ECO:0000313" key="1">
    <source>
        <dbReference type="EMBL" id="KRY64127.1"/>
    </source>
</evidence>
<accession>A0A0V1DRD8</accession>
<name>A0A0V1DRD8_TRIPS</name>